<evidence type="ECO:0000256" key="9">
    <source>
        <dbReference type="HAMAP-Rule" id="MF_00061"/>
    </source>
</evidence>
<dbReference type="Proteomes" id="UP001524478">
    <property type="component" value="Unassembled WGS sequence"/>
</dbReference>
<keyword evidence="9" id="KW-0414">Isoprene biosynthesis</keyword>
<comment type="pathway">
    <text evidence="9">Isoprenoid biosynthesis; isopentenyl diphosphate biosynthesis via DXP pathway; isopentenyl diphosphate from 1-deoxy-D-xylulose 5-phosphate: step 3/6.</text>
</comment>
<dbReference type="InterPro" id="IPR020568">
    <property type="entry name" value="Ribosomal_Su5_D2-typ_SF"/>
</dbReference>
<dbReference type="InterPro" id="IPR013750">
    <property type="entry name" value="GHMP_kinase_C_dom"/>
</dbReference>
<evidence type="ECO:0000256" key="8">
    <source>
        <dbReference type="ARBA" id="ARBA00032554"/>
    </source>
</evidence>
<evidence type="ECO:0000256" key="1">
    <source>
        <dbReference type="ARBA" id="ARBA00009684"/>
    </source>
</evidence>
<comment type="caution">
    <text evidence="12">The sequence shown here is derived from an EMBL/GenBank/DDBJ whole genome shotgun (WGS) entry which is preliminary data.</text>
</comment>
<keyword evidence="5 9" id="KW-0547">Nucleotide-binding</keyword>
<dbReference type="SUPFAM" id="SSF55060">
    <property type="entry name" value="GHMP Kinase, C-terminal domain"/>
    <property type="match status" value="1"/>
</dbReference>
<feature type="binding site" evidence="9">
    <location>
        <begin position="94"/>
        <end position="104"/>
    </location>
    <ligand>
        <name>ATP</name>
        <dbReference type="ChEBI" id="CHEBI:30616"/>
    </ligand>
</feature>
<dbReference type="PANTHER" id="PTHR43527:SF2">
    <property type="entry name" value="4-DIPHOSPHOCYTIDYL-2-C-METHYL-D-ERYTHRITOL KINASE, CHLOROPLASTIC"/>
    <property type="match status" value="1"/>
</dbReference>
<comment type="similarity">
    <text evidence="1 9">Belongs to the GHMP kinase family. IspE subfamily.</text>
</comment>
<keyword evidence="7 9" id="KW-0067">ATP-binding</keyword>
<dbReference type="EMBL" id="JANGAC010000009">
    <property type="protein sequence ID" value="MCQ4923978.1"/>
    <property type="molecule type" value="Genomic_DNA"/>
</dbReference>
<gene>
    <name evidence="9 12" type="primary">ispE</name>
    <name evidence="12" type="ORF">NE686_12830</name>
</gene>
<evidence type="ECO:0000256" key="4">
    <source>
        <dbReference type="ARBA" id="ARBA00022679"/>
    </source>
</evidence>
<dbReference type="InterPro" id="IPR014721">
    <property type="entry name" value="Ribsml_uS5_D2-typ_fold_subgr"/>
</dbReference>
<sequence length="284" mass="31439">MKEIVLESYGKINLGLDVLYKREDGYHEINTIMQQISLSDTLIMREIKEDIELDCNNKELPLDSTNLVYRAWKKMQEKTGINKGIQINIHKKIPIAAGLAGGSANAAAVLKGLNQLWGLNLSEEELREIGIEIGADVPYCIMGGTALAEGIGERLTKIKSFKDKDILLVNPGIGVSTTEVYGNLRLNKELRMDVEKIISSIERDDIKSVADNITNVMEEVVMEKNPIISEIKKDMVSYGALGALMSGSGPTVFGLFDDMDKLKFCKKILTEKYSKGIVLLAKTI</sequence>
<comment type="function">
    <text evidence="9">Catalyzes the phosphorylation of the position 2 hydroxy group of 4-diphosphocytidyl-2C-methyl-D-erythritol.</text>
</comment>
<dbReference type="Gene3D" id="3.30.230.10">
    <property type="match status" value="1"/>
</dbReference>
<dbReference type="InterPro" id="IPR006204">
    <property type="entry name" value="GHMP_kinase_N_dom"/>
</dbReference>
<evidence type="ECO:0000259" key="10">
    <source>
        <dbReference type="Pfam" id="PF00288"/>
    </source>
</evidence>
<dbReference type="RefSeq" id="WP_256311806.1">
    <property type="nucleotide sequence ID" value="NZ_JANGAC010000009.1"/>
</dbReference>
<evidence type="ECO:0000313" key="13">
    <source>
        <dbReference type="Proteomes" id="UP001524478"/>
    </source>
</evidence>
<dbReference type="Gene3D" id="3.30.70.890">
    <property type="entry name" value="GHMP kinase, C-terminal domain"/>
    <property type="match status" value="1"/>
</dbReference>
<keyword evidence="6 9" id="KW-0418">Kinase</keyword>
<dbReference type="SUPFAM" id="SSF54211">
    <property type="entry name" value="Ribosomal protein S5 domain 2-like"/>
    <property type="match status" value="1"/>
</dbReference>
<dbReference type="PIRSF" id="PIRSF010376">
    <property type="entry name" value="IspE"/>
    <property type="match status" value="1"/>
</dbReference>
<dbReference type="Pfam" id="PF00288">
    <property type="entry name" value="GHMP_kinases_N"/>
    <property type="match status" value="1"/>
</dbReference>
<dbReference type="PANTHER" id="PTHR43527">
    <property type="entry name" value="4-DIPHOSPHOCYTIDYL-2-C-METHYL-D-ERYTHRITOL KINASE, CHLOROPLASTIC"/>
    <property type="match status" value="1"/>
</dbReference>
<keyword evidence="13" id="KW-1185">Reference proteome</keyword>
<organism evidence="12 13">
    <name type="scientific">Tissierella carlieri</name>
    <dbReference type="NCBI Taxonomy" id="689904"/>
    <lineage>
        <taxon>Bacteria</taxon>
        <taxon>Bacillati</taxon>
        <taxon>Bacillota</taxon>
        <taxon>Tissierellia</taxon>
        <taxon>Tissierellales</taxon>
        <taxon>Tissierellaceae</taxon>
        <taxon>Tissierella</taxon>
    </lineage>
</organism>
<evidence type="ECO:0000259" key="11">
    <source>
        <dbReference type="Pfam" id="PF08544"/>
    </source>
</evidence>
<evidence type="ECO:0000256" key="5">
    <source>
        <dbReference type="ARBA" id="ARBA00022741"/>
    </source>
</evidence>
<dbReference type="HAMAP" id="MF_00061">
    <property type="entry name" value="IspE"/>
    <property type="match status" value="1"/>
</dbReference>
<dbReference type="NCBIfam" id="TIGR00154">
    <property type="entry name" value="ispE"/>
    <property type="match status" value="1"/>
</dbReference>
<evidence type="ECO:0000256" key="6">
    <source>
        <dbReference type="ARBA" id="ARBA00022777"/>
    </source>
</evidence>
<evidence type="ECO:0000313" key="12">
    <source>
        <dbReference type="EMBL" id="MCQ4923978.1"/>
    </source>
</evidence>
<dbReference type="InterPro" id="IPR004424">
    <property type="entry name" value="IspE"/>
</dbReference>
<reference evidence="12 13" key="1">
    <citation type="submission" date="2022-06" db="EMBL/GenBank/DDBJ databases">
        <title>Isolation of gut microbiota from human fecal samples.</title>
        <authorList>
            <person name="Pamer E.G."/>
            <person name="Barat B."/>
            <person name="Waligurski E."/>
            <person name="Medina S."/>
            <person name="Paddock L."/>
            <person name="Mostad J."/>
        </authorList>
    </citation>
    <scope>NUCLEOTIDE SEQUENCE [LARGE SCALE GENOMIC DNA]</scope>
    <source>
        <strain evidence="12 13">DFI.7.95</strain>
    </source>
</reference>
<proteinExistence type="inferred from homology"/>
<dbReference type="InterPro" id="IPR036554">
    <property type="entry name" value="GHMP_kinase_C_sf"/>
</dbReference>
<protein>
    <recommendedName>
        <fullName evidence="3 9">4-diphosphocytidyl-2-C-methyl-D-erythritol kinase</fullName>
        <shortName evidence="9">CMK</shortName>
        <ecNumber evidence="2 9">2.7.1.148</ecNumber>
    </recommendedName>
    <alternativeName>
        <fullName evidence="8 9">4-(cytidine-5'-diphospho)-2-C-methyl-D-erythritol kinase</fullName>
    </alternativeName>
</protein>
<evidence type="ECO:0000256" key="7">
    <source>
        <dbReference type="ARBA" id="ARBA00022840"/>
    </source>
</evidence>
<feature type="domain" description="GHMP kinase N-terminal" evidence="10">
    <location>
        <begin position="66"/>
        <end position="144"/>
    </location>
</feature>
<dbReference type="EC" id="2.7.1.148" evidence="2 9"/>
<dbReference type="GO" id="GO:0050515">
    <property type="term" value="F:4-(cytidine 5'-diphospho)-2-C-methyl-D-erythritol kinase activity"/>
    <property type="evidence" value="ECO:0007669"/>
    <property type="project" value="UniProtKB-EC"/>
</dbReference>
<feature type="active site" evidence="9">
    <location>
        <position position="136"/>
    </location>
</feature>
<dbReference type="Pfam" id="PF08544">
    <property type="entry name" value="GHMP_kinases_C"/>
    <property type="match status" value="1"/>
</dbReference>
<name>A0ABT1SBW1_9FIRM</name>
<dbReference type="NCBIfam" id="NF011202">
    <property type="entry name" value="PRK14608.1"/>
    <property type="match status" value="1"/>
</dbReference>
<evidence type="ECO:0000256" key="2">
    <source>
        <dbReference type="ARBA" id="ARBA00012052"/>
    </source>
</evidence>
<evidence type="ECO:0000256" key="3">
    <source>
        <dbReference type="ARBA" id="ARBA00017473"/>
    </source>
</evidence>
<accession>A0ABT1SBW1</accession>
<keyword evidence="4 9" id="KW-0808">Transferase</keyword>
<feature type="domain" description="GHMP kinase C-terminal" evidence="11">
    <location>
        <begin position="198"/>
        <end position="274"/>
    </location>
</feature>
<comment type="catalytic activity">
    <reaction evidence="9">
        <text>4-CDP-2-C-methyl-D-erythritol + ATP = 4-CDP-2-C-methyl-D-erythritol 2-phosphate + ADP + H(+)</text>
        <dbReference type="Rhea" id="RHEA:18437"/>
        <dbReference type="ChEBI" id="CHEBI:15378"/>
        <dbReference type="ChEBI" id="CHEBI:30616"/>
        <dbReference type="ChEBI" id="CHEBI:57823"/>
        <dbReference type="ChEBI" id="CHEBI:57919"/>
        <dbReference type="ChEBI" id="CHEBI:456216"/>
        <dbReference type="EC" id="2.7.1.148"/>
    </reaction>
</comment>
<feature type="active site" evidence="9">
    <location>
        <position position="11"/>
    </location>
</feature>